<organism evidence="6 7">
    <name type="scientific">Aristolochia fimbriata</name>
    <name type="common">White veined hardy Dutchman's pipe vine</name>
    <dbReference type="NCBI Taxonomy" id="158543"/>
    <lineage>
        <taxon>Eukaryota</taxon>
        <taxon>Viridiplantae</taxon>
        <taxon>Streptophyta</taxon>
        <taxon>Embryophyta</taxon>
        <taxon>Tracheophyta</taxon>
        <taxon>Spermatophyta</taxon>
        <taxon>Magnoliopsida</taxon>
        <taxon>Magnoliidae</taxon>
        <taxon>Piperales</taxon>
        <taxon>Aristolochiaceae</taxon>
        <taxon>Aristolochia</taxon>
    </lineage>
</organism>
<sequence length="394" mass="43902">MPATEYQSSSHVPLAFFGSILSIRRNHVVIAVDSTQEQELHDLDNFQRNVADRFLRLSLDEKTQVLSLPWLQSLLQEFLLCLEEFQSLIIPAHSNPATPAGRRGSFHDRLVAELLDRAVKALDVCNAVSNGVDSILDCHRQAQIAVSALEQRPLGEAHLRRAKRALANLVAVLDEKEEGGRTTDRNWSFGRKQASGMSPAAAKARHSRSLSWSVSRMWSAAKQLQAMASNLYPPRAAEAGTLASPIYTMSTVLVFVMWVLVATIPCQDRGSMAVNFPVPPRHLPWASPLIALHDKVAEEWRKKEKNSRGGTGLLPELQKLEKSSHGLLDLTPQSSEEDIKTQARELAETCSRLEEGLIPFQRRIREVFHRIIRNRTEVLDCLGEAVRSSSMSGV</sequence>
<keyword evidence="3" id="KW-1133">Transmembrane helix</keyword>
<evidence type="ECO:0000256" key="2">
    <source>
        <dbReference type="ARBA" id="ARBA00022692"/>
    </source>
</evidence>
<dbReference type="GO" id="GO:0016020">
    <property type="term" value="C:membrane"/>
    <property type="evidence" value="ECO:0007669"/>
    <property type="project" value="UniProtKB-SubCell"/>
</dbReference>
<comment type="subcellular location">
    <subcellularLocation>
        <location evidence="1">Membrane</location>
        <topology evidence="1">Single-pass membrane protein</topology>
    </subcellularLocation>
</comment>
<protein>
    <recommendedName>
        <fullName evidence="8">Protein BYPASS-related</fullName>
    </recommendedName>
</protein>
<gene>
    <name evidence="6" type="ORF">H6P81_008196</name>
</gene>
<evidence type="ECO:0000256" key="1">
    <source>
        <dbReference type="ARBA" id="ARBA00004167"/>
    </source>
</evidence>
<evidence type="ECO:0000256" key="4">
    <source>
        <dbReference type="ARBA" id="ARBA00023136"/>
    </source>
</evidence>
<keyword evidence="7" id="KW-1185">Reference proteome</keyword>
<evidence type="ECO:0000256" key="5">
    <source>
        <dbReference type="ARBA" id="ARBA00035114"/>
    </source>
</evidence>
<comment type="similarity">
    <text evidence="5">Belongs to the ROH1 family.</text>
</comment>
<dbReference type="InterPro" id="IPR008511">
    <property type="entry name" value="ROH1-like"/>
</dbReference>
<reference evidence="6 7" key="1">
    <citation type="submission" date="2021-07" db="EMBL/GenBank/DDBJ databases">
        <title>The Aristolochia fimbriata genome: insights into angiosperm evolution, floral development and chemical biosynthesis.</title>
        <authorList>
            <person name="Jiao Y."/>
        </authorList>
    </citation>
    <scope>NUCLEOTIDE SEQUENCE [LARGE SCALE GENOMIC DNA]</scope>
    <source>
        <strain evidence="6">IBCAS-2021</strain>
        <tissue evidence="6">Leaf</tissue>
    </source>
</reference>
<name>A0AAV7F5M0_ARIFI</name>
<keyword evidence="2" id="KW-0812">Transmembrane</keyword>
<comment type="caution">
    <text evidence="6">The sequence shown here is derived from an EMBL/GenBank/DDBJ whole genome shotgun (WGS) entry which is preliminary data.</text>
</comment>
<accession>A0AAV7F5M0</accession>
<keyword evidence="4" id="KW-0472">Membrane</keyword>
<evidence type="ECO:0000313" key="6">
    <source>
        <dbReference type="EMBL" id="KAG9455292.1"/>
    </source>
</evidence>
<dbReference type="PANTHER" id="PTHR31509">
    <property type="entry name" value="BPS1-LIKE PROTEIN"/>
    <property type="match status" value="1"/>
</dbReference>
<proteinExistence type="inferred from homology"/>
<dbReference type="EMBL" id="JAINDJ010000003">
    <property type="protein sequence ID" value="KAG9455292.1"/>
    <property type="molecule type" value="Genomic_DNA"/>
</dbReference>
<dbReference type="Pfam" id="PF05633">
    <property type="entry name" value="ROH1-like"/>
    <property type="match status" value="1"/>
</dbReference>
<dbReference type="AlphaFoldDB" id="A0AAV7F5M0"/>
<evidence type="ECO:0000256" key="3">
    <source>
        <dbReference type="ARBA" id="ARBA00022989"/>
    </source>
</evidence>
<dbReference type="Proteomes" id="UP000825729">
    <property type="component" value="Unassembled WGS sequence"/>
</dbReference>
<evidence type="ECO:0000313" key="7">
    <source>
        <dbReference type="Proteomes" id="UP000825729"/>
    </source>
</evidence>
<evidence type="ECO:0008006" key="8">
    <source>
        <dbReference type="Google" id="ProtNLM"/>
    </source>
</evidence>